<evidence type="ECO:0000256" key="1">
    <source>
        <dbReference type="SAM" id="MobiDB-lite"/>
    </source>
</evidence>
<dbReference type="OrthoDB" id="5520296at2"/>
<organism evidence="2 3">
    <name type="scientific">Corallococcus aberystwythensis</name>
    <dbReference type="NCBI Taxonomy" id="2316722"/>
    <lineage>
        <taxon>Bacteria</taxon>
        <taxon>Pseudomonadati</taxon>
        <taxon>Myxococcota</taxon>
        <taxon>Myxococcia</taxon>
        <taxon>Myxococcales</taxon>
        <taxon>Cystobacterineae</taxon>
        <taxon>Myxococcaceae</taxon>
        <taxon>Corallococcus</taxon>
    </lineage>
</organism>
<dbReference type="RefSeq" id="WP_120560490.1">
    <property type="nucleotide sequence ID" value="NZ_RAWK01000424.1"/>
</dbReference>
<dbReference type="EMBL" id="RAWK01000424">
    <property type="protein sequence ID" value="RKH53072.1"/>
    <property type="molecule type" value="Genomic_DNA"/>
</dbReference>
<proteinExistence type="predicted"/>
<feature type="region of interest" description="Disordered" evidence="1">
    <location>
        <begin position="23"/>
        <end position="148"/>
    </location>
</feature>
<comment type="caution">
    <text evidence="2">The sequence shown here is derived from an EMBL/GenBank/DDBJ whole genome shotgun (WGS) entry which is preliminary data.</text>
</comment>
<evidence type="ECO:0000313" key="3">
    <source>
        <dbReference type="Proteomes" id="UP000267003"/>
    </source>
</evidence>
<protein>
    <submittedName>
        <fullName evidence="2">Uncharacterized protein</fullName>
    </submittedName>
</protein>
<feature type="compositionally biased region" description="Low complexity" evidence="1">
    <location>
        <begin position="132"/>
        <end position="141"/>
    </location>
</feature>
<dbReference type="Proteomes" id="UP000267003">
    <property type="component" value="Unassembled WGS sequence"/>
</dbReference>
<reference evidence="3" key="1">
    <citation type="submission" date="2018-09" db="EMBL/GenBank/DDBJ databases">
        <authorList>
            <person name="Livingstone P.G."/>
            <person name="Whitworth D.E."/>
        </authorList>
    </citation>
    <scope>NUCLEOTIDE SEQUENCE [LARGE SCALE GENOMIC DNA]</scope>
    <source>
        <strain evidence="3">AB050A</strain>
    </source>
</reference>
<accession>A0A3A8PKN5</accession>
<keyword evidence="3" id="KW-1185">Reference proteome</keyword>
<evidence type="ECO:0000313" key="2">
    <source>
        <dbReference type="EMBL" id="RKH53072.1"/>
    </source>
</evidence>
<name>A0A3A8PKN5_9BACT</name>
<sequence>MNGFKRVLGLGLLVGGAMGGWGCNSEQSSAGPQGFQDPVQLQHRSQPKPAGEAAGSNLGHPSNEEGGGRPYNSDSRSSLGGGTSAPNQMEGESSPSSGRQTGGSAELGTGLADSYQGAAPSEGTGGSGRDAGTGAMDAGTGKLDAGMR</sequence>
<feature type="compositionally biased region" description="Polar residues" evidence="1">
    <location>
        <begin position="72"/>
        <end position="103"/>
    </location>
</feature>
<dbReference type="AlphaFoldDB" id="A0A3A8PKN5"/>
<gene>
    <name evidence="2" type="ORF">D7W81_39475</name>
</gene>